<proteinExistence type="predicted"/>
<evidence type="ECO:0000313" key="2">
    <source>
        <dbReference type="EMBL" id="MBR1137938.1"/>
    </source>
</evidence>
<sequence>MTRSWLNENDNWIAYSVKTLLIRCAASRYAAVRGVWVGKRRTYPDDVQHDDPDWADALGNEQQKPDQTEVNLQGATENSSRLRAIELLNASVDCHGRRQMQQNAEYLNLFGLGRPAKH</sequence>
<protein>
    <recommendedName>
        <fullName evidence="4">Transposase</fullName>
    </recommendedName>
</protein>
<accession>A0ABS5G9D3</accession>
<feature type="region of interest" description="Disordered" evidence="1">
    <location>
        <begin position="42"/>
        <end position="75"/>
    </location>
</feature>
<evidence type="ECO:0000256" key="1">
    <source>
        <dbReference type="SAM" id="MobiDB-lite"/>
    </source>
</evidence>
<evidence type="ECO:0000313" key="3">
    <source>
        <dbReference type="Proteomes" id="UP001314635"/>
    </source>
</evidence>
<name>A0ABS5G9D3_9BRAD</name>
<gene>
    <name evidence="2" type="ORF">JQ619_19370</name>
</gene>
<feature type="compositionally biased region" description="Basic and acidic residues" evidence="1">
    <location>
        <begin position="42"/>
        <end position="52"/>
    </location>
</feature>
<dbReference type="Proteomes" id="UP001314635">
    <property type="component" value="Unassembled WGS sequence"/>
</dbReference>
<reference evidence="3" key="1">
    <citation type="journal article" date="2021" name="ISME J.">
        <title>Evolutionary origin and ecological implication of a unique nif island in free-living Bradyrhizobium lineages.</title>
        <authorList>
            <person name="Tao J."/>
        </authorList>
    </citation>
    <scope>NUCLEOTIDE SEQUENCE [LARGE SCALE GENOMIC DNA]</scope>
    <source>
        <strain evidence="3">SZCCT0094</strain>
    </source>
</reference>
<keyword evidence="3" id="KW-1185">Reference proteome</keyword>
<dbReference type="EMBL" id="JAFCLK010000017">
    <property type="protein sequence ID" value="MBR1137938.1"/>
    <property type="molecule type" value="Genomic_DNA"/>
</dbReference>
<dbReference type="RefSeq" id="WP_172235262.1">
    <property type="nucleotide sequence ID" value="NZ_JABFDP010000001.1"/>
</dbReference>
<comment type="caution">
    <text evidence="2">The sequence shown here is derived from an EMBL/GenBank/DDBJ whole genome shotgun (WGS) entry which is preliminary data.</text>
</comment>
<evidence type="ECO:0008006" key="4">
    <source>
        <dbReference type="Google" id="ProtNLM"/>
    </source>
</evidence>
<organism evidence="2 3">
    <name type="scientific">Bradyrhizobium denitrificans</name>
    <dbReference type="NCBI Taxonomy" id="2734912"/>
    <lineage>
        <taxon>Bacteria</taxon>
        <taxon>Pseudomonadati</taxon>
        <taxon>Pseudomonadota</taxon>
        <taxon>Alphaproteobacteria</taxon>
        <taxon>Hyphomicrobiales</taxon>
        <taxon>Nitrobacteraceae</taxon>
        <taxon>Bradyrhizobium</taxon>
    </lineage>
</organism>